<evidence type="ECO:0000313" key="2">
    <source>
        <dbReference type="Proteomes" id="UP000187455"/>
    </source>
</evidence>
<dbReference type="Proteomes" id="UP000187455">
    <property type="component" value="Unassembled WGS sequence"/>
</dbReference>
<proteinExistence type="predicted"/>
<reference evidence="1 2" key="1">
    <citation type="journal article" date="2016" name="Mol. Biol. Evol.">
        <title>Genome-Wide Survey of Gut Fungi (Harpellales) Reveals the First Horizontally Transferred Ubiquitin Gene from a Mosquito Host.</title>
        <authorList>
            <person name="Wang Y."/>
            <person name="White M.M."/>
            <person name="Kvist S."/>
            <person name="Moncalvo J.M."/>
        </authorList>
    </citation>
    <scope>NUCLEOTIDE SEQUENCE [LARGE SCALE GENOMIC DNA]</scope>
    <source>
        <strain evidence="1 2">ALG-7-W6</strain>
    </source>
</reference>
<dbReference type="EMBL" id="LSSL01004092">
    <property type="protein sequence ID" value="OLY79790.1"/>
    <property type="molecule type" value="Genomic_DNA"/>
</dbReference>
<protein>
    <submittedName>
        <fullName evidence="1">Uncharacterized protein</fullName>
    </submittedName>
</protein>
<name>A0A1R0GSD0_9FUNG</name>
<keyword evidence="2" id="KW-1185">Reference proteome</keyword>
<gene>
    <name evidence="1" type="ORF">AYI68_g6129</name>
</gene>
<organism evidence="1 2">
    <name type="scientific">Smittium mucronatum</name>
    <dbReference type="NCBI Taxonomy" id="133383"/>
    <lineage>
        <taxon>Eukaryota</taxon>
        <taxon>Fungi</taxon>
        <taxon>Fungi incertae sedis</taxon>
        <taxon>Zoopagomycota</taxon>
        <taxon>Kickxellomycotina</taxon>
        <taxon>Harpellomycetes</taxon>
        <taxon>Harpellales</taxon>
        <taxon>Legeriomycetaceae</taxon>
        <taxon>Smittium</taxon>
    </lineage>
</organism>
<sequence length="67" mass="7131">MRISLSSGRDFRAAPAVETTGENLTSGFTDAIKTFSFADTSVDIYTQEYLSLSSTTSFQAATSGKPP</sequence>
<accession>A0A1R0GSD0</accession>
<comment type="caution">
    <text evidence="1">The sequence shown here is derived from an EMBL/GenBank/DDBJ whole genome shotgun (WGS) entry which is preliminary data.</text>
</comment>
<evidence type="ECO:0000313" key="1">
    <source>
        <dbReference type="EMBL" id="OLY79790.1"/>
    </source>
</evidence>
<dbReference type="AlphaFoldDB" id="A0A1R0GSD0"/>